<protein>
    <submittedName>
        <fullName evidence="2">Uncharacterized protein</fullName>
    </submittedName>
</protein>
<evidence type="ECO:0000313" key="1">
    <source>
        <dbReference type="Proteomes" id="UP000887576"/>
    </source>
</evidence>
<accession>A0AC34Q3M3</accession>
<name>A0AC34Q3M3_9BILA</name>
<sequence>MLSFKLFKSSSLLSISRTFASTTTSSPEVGNHDLFEREVYLENRTSQTGVDYHKKLFAKCSELMSFVQHMQLPVIAEVDGVAAAAGCQLVSSCDVVVASPKSTFMVPGQKVGLFCSTPGIALVRTVSRKIAMDMLLTARSITAQG</sequence>
<dbReference type="WBParaSite" id="JU765_v2.g1264.t1">
    <property type="protein sequence ID" value="JU765_v2.g1264.t1"/>
    <property type="gene ID" value="JU765_v2.g1264"/>
</dbReference>
<proteinExistence type="predicted"/>
<evidence type="ECO:0000313" key="2">
    <source>
        <dbReference type="WBParaSite" id="JU765_v2.g1264.t1"/>
    </source>
</evidence>
<organism evidence="1 2">
    <name type="scientific">Panagrolaimus sp. JU765</name>
    <dbReference type="NCBI Taxonomy" id="591449"/>
    <lineage>
        <taxon>Eukaryota</taxon>
        <taxon>Metazoa</taxon>
        <taxon>Ecdysozoa</taxon>
        <taxon>Nematoda</taxon>
        <taxon>Chromadorea</taxon>
        <taxon>Rhabditida</taxon>
        <taxon>Tylenchina</taxon>
        <taxon>Panagrolaimomorpha</taxon>
        <taxon>Panagrolaimoidea</taxon>
        <taxon>Panagrolaimidae</taxon>
        <taxon>Panagrolaimus</taxon>
    </lineage>
</organism>
<reference evidence="2" key="1">
    <citation type="submission" date="2022-11" db="UniProtKB">
        <authorList>
            <consortium name="WormBaseParasite"/>
        </authorList>
    </citation>
    <scope>IDENTIFICATION</scope>
</reference>
<dbReference type="Proteomes" id="UP000887576">
    <property type="component" value="Unplaced"/>
</dbReference>